<feature type="compositionally biased region" description="Low complexity" evidence="7">
    <location>
        <begin position="261"/>
        <end position="287"/>
    </location>
</feature>
<evidence type="ECO:0000256" key="6">
    <source>
        <dbReference type="ARBA" id="ARBA00037847"/>
    </source>
</evidence>
<dbReference type="RefSeq" id="XP_001836644.2">
    <property type="nucleotide sequence ID" value="XM_001836592.2"/>
</dbReference>
<evidence type="ECO:0000256" key="2">
    <source>
        <dbReference type="ARBA" id="ARBA00022692"/>
    </source>
</evidence>
<keyword evidence="5" id="KW-0539">Nucleus</keyword>
<keyword evidence="4" id="KW-0472">Membrane</keyword>
<name>A8NVB2_COPC7</name>
<accession>A8NVB2</accession>
<evidence type="ECO:0000313" key="9">
    <source>
        <dbReference type="Proteomes" id="UP000001861"/>
    </source>
</evidence>
<sequence length="431" mass="46337">MSTKKPTNSLVQVGKYVYVGKPQPTPEGGLSPNEQPAIILMFGWMGAHLPHLLKYTQKYDEMYPAATKILVRSQPEFFWSSAKTNDDALLPVVQLLKEQGCLPPNNGTKKPSVLVHAFSNGSAPPHPLALHHSVLIKSCIGGSWQLTTLSALLYKLYPLLSSTTTSPPSLPPTALILDSTPGSKGLQSTLKAFTASLSSRPLKLLIGALIILTYGVVKSWLKLRWVFWCLGVVKGRSGNMDMFERMKEGLNGVDLEGGGDASTAAAKGSSSSSSATSPTTSTPLLLPHLSLHPRTTPRLYIYSLTDALIPADQVRAHAAHARALGWVEVREEVYRESEHVRHVRSDEGRYWGAVRGVWEWAVGRAGEGGGELEEGAVERAGEGAEVGGAEEGEEEGRNGGVKEEGEEEGKDEVVLEDGQVDEQGKETGVAA</sequence>
<evidence type="ECO:0000256" key="7">
    <source>
        <dbReference type="SAM" id="MobiDB-lite"/>
    </source>
</evidence>
<dbReference type="PANTHER" id="PTHR12265:SF30">
    <property type="entry name" value="TRANSMEMBRANE PROTEIN 53"/>
    <property type="match status" value="1"/>
</dbReference>
<comment type="subcellular location">
    <subcellularLocation>
        <location evidence="6">Endomembrane system</location>
        <topology evidence="6">Single-pass membrane protein</topology>
    </subcellularLocation>
    <subcellularLocation>
        <location evidence="1">Nucleus membrane</location>
    </subcellularLocation>
</comment>
<evidence type="ECO:0000256" key="5">
    <source>
        <dbReference type="ARBA" id="ARBA00023242"/>
    </source>
</evidence>
<feature type="region of interest" description="Disordered" evidence="7">
    <location>
        <begin position="254"/>
        <end position="287"/>
    </location>
</feature>
<dbReference type="VEuPathDB" id="FungiDB:CC1G_06231"/>
<dbReference type="AlphaFoldDB" id="A8NVB2"/>
<evidence type="ECO:0000256" key="4">
    <source>
        <dbReference type="ARBA" id="ARBA00023136"/>
    </source>
</evidence>
<evidence type="ECO:0000256" key="3">
    <source>
        <dbReference type="ARBA" id="ARBA00022989"/>
    </source>
</evidence>
<reference evidence="8 9" key="1">
    <citation type="journal article" date="2010" name="Proc. Natl. Acad. Sci. U.S.A.">
        <title>Insights into evolution of multicellular fungi from the assembled chromosomes of the mushroom Coprinopsis cinerea (Coprinus cinereus).</title>
        <authorList>
            <person name="Stajich J.E."/>
            <person name="Wilke S.K."/>
            <person name="Ahren D."/>
            <person name="Au C.H."/>
            <person name="Birren B.W."/>
            <person name="Borodovsky M."/>
            <person name="Burns C."/>
            <person name="Canback B."/>
            <person name="Casselton L.A."/>
            <person name="Cheng C.K."/>
            <person name="Deng J."/>
            <person name="Dietrich F.S."/>
            <person name="Fargo D.C."/>
            <person name="Farman M.L."/>
            <person name="Gathman A.C."/>
            <person name="Goldberg J."/>
            <person name="Guigo R."/>
            <person name="Hoegger P.J."/>
            <person name="Hooker J.B."/>
            <person name="Huggins A."/>
            <person name="James T.Y."/>
            <person name="Kamada T."/>
            <person name="Kilaru S."/>
            <person name="Kodira C."/>
            <person name="Kues U."/>
            <person name="Kupfer D."/>
            <person name="Kwan H.S."/>
            <person name="Lomsadze A."/>
            <person name="Li W."/>
            <person name="Lilly W.W."/>
            <person name="Ma L.J."/>
            <person name="Mackey A.J."/>
            <person name="Manning G."/>
            <person name="Martin F."/>
            <person name="Muraguchi H."/>
            <person name="Natvig D.O."/>
            <person name="Palmerini H."/>
            <person name="Ramesh M.A."/>
            <person name="Rehmeyer C.J."/>
            <person name="Roe B.A."/>
            <person name="Shenoy N."/>
            <person name="Stanke M."/>
            <person name="Ter-Hovhannisyan V."/>
            <person name="Tunlid A."/>
            <person name="Velagapudi R."/>
            <person name="Vision T.J."/>
            <person name="Zeng Q."/>
            <person name="Zolan M.E."/>
            <person name="Pukkila P.J."/>
        </authorList>
    </citation>
    <scope>NUCLEOTIDE SEQUENCE [LARGE SCALE GENOMIC DNA]</scope>
    <source>
        <strain evidence="9">Okayama-7 / 130 / ATCC MYA-4618 / FGSC 9003</strain>
    </source>
</reference>
<evidence type="ECO:0008006" key="10">
    <source>
        <dbReference type="Google" id="ProtNLM"/>
    </source>
</evidence>
<evidence type="ECO:0000313" key="8">
    <source>
        <dbReference type="EMBL" id="EAU85215.2"/>
    </source>
</evidence>
<organism evidence="8 9">
    <name type="scientific">Coprinopsis cinerea (strain Okayama-7 / 130 / ATCC MYA-4618 / FGSC 9003)</name>
    <name type="common">Inky cap fungus</name>
    <name type="synonym">Hormographiella aspergillata</name>
    <dbReference type="NCBI Taxonomy" id="240176"/>
    <lineage>
        <taxon>Eukaryota</taxon>
        <taxon>Fungi</taxon>
        <taxon>Dikarya</taxon>
        <taxon>Basidiomycota</taxon>
        <taxon>Agaricomycotina</taxon>
        <taxon>Agaricomycetes</taxon>
        <taxon>Agaricomycetidae</taxon>
        <taxon>Agaricales</taxon>
        <taxon>Agaricineae</taxon>
        <taxon>Psathyrellaceae</taxon>
        <taxon>Coprinopsis</taxon>
    </lineage>
</organism>
<feature type="compositionally biased region" description="Acidic residues" evidence="7">
    <location>
        <begin position="404"/>
        <end position="420"/>
    </location>
</feature>
<protein>
    <recommendedName>
        <fullName evidence="10">Indole-diterpene biosynthesis protein PaxU</fullName>
    </recommendedName>
</protein>
<keyword evidence="9" id="KW-1185">Reference proteome</keyword>
<dbReference type="Proteomes" id="UP000001861">
    <property type="component" value="Unassembled WGS sequence"/>
</dbReference>
<keyword evidence="2" id="KW-0812">Transmembrane</keyword>
<dbReference type="InterPro" id="IPR008547">
    <property type="entry name" value="DUF829_TMEM53"/>
</dbReference>
<dbReference type="PANTHER" id="PTHR12265">
    <property type="entry name" value="TRANSMEMBRANE PROTEIN 53"/>
    <property type="match status" value="1"/>
</dbReference>
<dbReference type="KEGG" id="cci:CC1G_06231"/>
<keyword evidence="3" id="KW-1133">Transmembrane helix</keyword>
<dbReference type="Pfam" id="PF05705">
    <property type="entry name" value="DUF829"/>
    <property type="match status" value="2"/>
</dbReference>
<dbReference type="STRING" id="240176.A8NVB2"/>
<feature type="region of interest" description="Disordered" evidence="7">
    <location>
        <begin position="367"/>
        <end position="431"/>
    </location>
</feature>
<dbReference type="HOGENOM" id="CLU_036503_0_0_1"/>
<dbReference type="GO" id="GO:0031965">
    <property type="term" value="C:nuclear membrane"/>
    <property type="evidence" value="ECO:0007669"/>
    <property type="project" value="UniProtKB-SubCell"/>
</dbReference>
<gene>
    <name evidence="8" type="ORF">CC1G_06231</name>
</gene>
<dbReference type="OMA" id="LAFWMNA"/>
<dbReference type="GeneID" id="6013190"/>
<dbReference type="OrthoDB" id="77878at2759"/>
<evidence type="ECO:0000256" key="1">
    <source>
        <dbReference type="ARBA" id="ARBA00004126"/>
    </source>
</evidence>
<dbReference type="EMBL" id="AACS02000004">
    <property type="protein sequence ID" value="EAU85215.2"/>
    <property type="molecule type" value="Genomic_DNA"/>
</dbReference>
<dbReference type="eggNOG" id="ENOG502S6B9">
    <property type="taxonomic scope" value="Eukaryota"/>
</dbReference>
<proteinExistence type="predicted"/>
<comment type="caution">
    <text evidence="8">The sequence shown here is derived from an EMBL/GenBank/DDBJ whole genome shotgun (WGS) entry which is preliminary data.</text>
</comment>
<dbReference type="InParanoid" id="A8NVB2"/>